<dbReference type="Pfam" id="PF19574">
    <property type="entry name" value="LolA_3"/>
    <property type="match status" value="1"/>
</dbReference>
<dbReference type="CDD" id="cd16325">
    <property type="entry name" value="LolA"/>
    <property type="match status" value="1"/>
</dbReference>
<protein>
    <submittedName>
        <fullName evidence="3">Outer membrane lipoprotein carrier protein LolA</fullName>
    </submittedName>
</protein>
<evidence type="ECO:0000256" key="2">
    <source>
        <dbReference type="SAM" id="SignalP"/>
    </source>
</evidence>
<proteinExistence type="predicted"/>
<organism evidence="3 4">
    <name type="scientific">Parachitinimonas caeni</name>
    <dbReference type="NCBI Taxonomy" id="3031301"/>
    <lineage>
        <taxon>Bacteria</taxon>
        <taxon>Pseudomonadati</taxon>
        <taxon>Pseudomonadota</taxon>
        <taxon>Betaproteobacteria</taxon>
        <taxon>Neisseriales</taxon>
        <taxon>Chitinibacteraceae</taxon>
        <taxon>Parachitinimonas</taxon>
    </lineage>
</organism>
<sequence>MKHRALILACLLSVGSASTWAADIASSVKERLLRPEVLRGEFEQSKQVNGFKKPLLSRGDFLVVNERGVVWRTREPFASVLKLTRDEIVATQGNDVAFKLNASKEPSVRVINGLLFSLLNGDVSKLGEHFKIEGEANAKTWKLVLTSRQAALAKLMSKVELTGDQYVRRIDIDETNGDKTSIRFSAQNSEPAKLSREEATRFD</sequence>
<accession>A0ABT7DY44</accession>
<reference evidence="3" key="1">
    <citation type="submission" date="2023-03" db="EMBL/GenBank/DDBJ databases">
        <title>Chitinimonas shenzhenensis gen. nov., sp. nov., a novel member of family Burkholderiaceae isolated from activated sludge collected in Shen Zhen, China.</title>
        <authorList>
            <person name="Wang X."/>
        </authorList>
    </citation>
    <scope>NUCLEOTIDE SEQUENCE</scope>
    <source>
        <strain evidence="3">DQS-5</strain>
    </source>
</reference>
<keyword evidence="1 2" id="KW-0732">Signal</keyword>
<dbReference type="InterPro" id="IPR029046">
    <property type="entry name" value="LolA/LolB/LppX"/>
</dbReference>
<feature type="signal peptide" evidence="2">
    <location>
        <begin position="1"/>
        <end position="21"/>
    </location>
</feature>
<keyword evidence="4" id="KW-1185">Reference proteome</keyword>
<dbReference type="Proteomes" id="UP001172778">
    <property type="component" value="Unassembled WGS sequence"/>
</dbReference>
<dbReference type="RefSeq" id="WP_284101231.1">
    <property type="nucleotide sequence ID" value="NZ_JARRAF010000013.1"/>
</dbReference>
<keyword evidence="3" id="KW-0449">Lipoprotein</keyword>
<comment type="caution">
    <text evidence="3">The sequence shown here is derived from an EMBL/GenBank/DDBJ whole genome shotgun (WGS) entry which is preliminary data.</text>
</comment>
<dbReference type="Gene3D" id="2.50.20.10">
    <property type="entry name" value="Lipoprotein localisation LolA/LolB/LppX"/>
    <property type="match status" value="1"/>
</dbReference>
<gene>
    <name evidence="3" type="ORF">PZA18_12765</name>
</gene>
<feature type="chain" id="PRO_5045289813" evidence="2">
    <location>
        <begin position="22"/>
        <end position="203"/>
    </location>
</feature>
<dbReference type="EMBL" id="JARRAF010000013">
    <property type="protein sequence ID" value="MDK2124919.1"/>
    <property type="molecule type" value="Genomic_DNA"/>
</dbReference>
<dbReference type="SUPFAM" id="SSF89392">
    <property type="entry name" value="Prokaryotic lipoproteins and lipoprotein localization factors"/>
    <property type="match status" value="1"/>
</dbReference>
<evidence type="ECO:0000313" key="4">
    <source>
        <dbReference type="Proteomes" id="UP001172778"/>
    </source>
</evidence>
<evidence type="ECO:0000313" key="3">
    <source>
        <dbReference type="EMBL" id="MDK2124919.1"/>
    </source>
</evidence>
<evidence type="ECO:0000256" key="1">
    <source>
        <dbReference type="ARBA" id="ARBA00022729"/>
    </source>
</evidence>
<dbReference type="InterPro" id="IPR004564">
    <property type="entry name" value="OM_lipoprot_carrier_LolA-like"/>
</dbReference>
<name>A0ABT7DY44_9NEIS</name>